<dbReference type="GO" id="GO:0009976">
    <property type="term" value="F:tocopherol cyclase activity"/>
    <property type="evidence" value="ECO:0007669"/>
    <property type="project" value="InterPro"/>
</dbReference>
<evidence type="ECO:0000313" key="2">
    <source>
        <dbReference type="Proteomes" id="UP000825935"/>
    </source>
</evidence>
<gene>
    <name evidence="1" type="ORF">KP509_38G045500</name>
</gene>
<organism evidence="1 2">
    <name type="scientific">Ceratopteris richardii</name>
    <name type="common">Triangle waterfern</name>
    <dbReference type="NCBI Taxonomy" id="49495"/>
    <lineage>
        <taxon>Eukaryota</taxon>
        <taxon>Viridiplantae</taxon>
        <taxon>Streptophyta</taxon>
        <taxon>Embryophyta</taxon>
        <taxon>Tracheophyta</taxon>
        <taxon>Polypodiopsida</taxon>
        <taxon>Polypodiidae</taxon>
        <taxon>Polypodiales</taxon>
        <taxon>Pteridineae</taxon>
        <taxon>Pteridaceae</taxon>
        <taxon>Parkerioideae</taxon>
        <taxon>Ceratopteris</taxon>
    </lineage>
</organism>
<dbReference type="EMBL" id="CM035443">
    <property type="protein sequence ID" value="KAH7278537.1"/>
    <property type="molecule type" value="Genomic_DNA"/>
</dbReference>
<protein>
    <submittedName>
        <fullName evidence="1">Uncharacterized protein</fullName>
    </submittedName>
</protein>
<name>A0A8T2Q3H0_CERRI</name>
<dbReference type="OrthoDB" id="1878182at2759"/>
<accession>A0A8T2Q3H0</accession>
<evidence type="ECO:0000313" key="1">
    <source>
        <dbReference type="EMBL" id="KAH7278537.1"/>
    </source>
</evidence>
<dbReference type="OMA" id="HIWLQAI"/>
<keyword evidence="2" id="KW-1185">Reference proteome</keyword>
<dbReference type="Proteomes" id="UP000825935">
    <property type="component" value="Chromosome 38"/>
</dbReference>
<dbReference type="PANTHER" id="PTHR35309:SF4">
    <property type="entry name" value="TOCOPHEROL CYCLASE"/>
    <property type="match status" value="1"/>
</dbReference>
<dbReference type="InterPro" id="IPR025893">
    <property type="entry name" value="Tocopherol_cyclase"/>
</dbReference>
<proteinExistence type="predicted"/>
<reference evidence="1" key="1">
    <citation type="submission" date="2021-08" db="EMBL/GenBank/DDBJ databases">
        <title>WGS assembly of Ceratopteris richardii.</title>
        <authorList>
            <person name="Marchant D.B."/>
            <person name="Chen G."/>
            <person name="Jenkins J."/>
            <person name="Shu S."/>
            <person name="Leebens-Mack J."/>
            <person name="Grimwood J."/>
            <person name="Schmutz J."/>
            <person name="Soltis P."/>
            <person name="Soltis D."/>
            <person name="Chen Z.-H."/>
        </authorList>
    </citation>
    <scope>NUCLEOTIDE SEQUENCE</scope>
    <source>
        <strain evidence="1">Whitten #5841</strain>
        <tissue evidence="1">Leaf</tissue>
    </source>
</reference>
<dbReference type="Pfam" id="PF14249">
    <property type="entry name" value="Tocopherol_cycl"/>
    <property type="match status" value="1"/>
</dbReference>
<sequence length="461" mass="51604">MQAAAPFPCPLWQRSRCFSACCYSTWFTHNSLRSSNVGQSINRNKCRDSIAFGRTFTCCSSLSSKEEHKLEPAEEEVDFVSRMDFAAGSPEANRQHPWDPHKPSYTPLLPKSIRPYPSFEGWFLRLVDFVNGVSVGVIMATNYATAESQVTFLFSFSTDVGADAGITQGCTYSVYARSKESNLLCLPPAKLEDSTSSNEPKGFEWELPNVGRIVSHPNETYVDVTLAGYNFKSHMFNEVFWDACDTERGPEGWARYISILPTHWYVYSLGSQATYELSNDEKGLRIEGRGLAHQEKNWGETFPAGHVWMQAFSPDNQSQLVLSGAFFKVGGSVDTPYIFAMGFRSPDLNINMRTNDPGVLFKDFEVVPSARSFAVRAIGPSHTLQIRCSAPPASFSDPLLCPIQKVNWKPACRESYSGKAEIDIFEHIAWGVIGNPKFIRSQVFDHVGLEFGEDLMQETEN</sequence>
<comment type="caution">
    <text evidence="1">The sequence shown here is derived from an EMBL/GenBank/DDBJ whole genome shotgun (WGS) entry which is preliminary data.</text>
</comment>
<dbReference type="AlphaFoldDB" id="A0A8T2Q3H0"/>
<dbReference type="PANTHER" id="PTHR35309">
    <property type="match status" value="1"/>
</dbReference>